<proteinExistence type="predicted"/>
<dbReference type="PANTHER" id="PTHR10010:SF46">
    <property type="entry name" value="SODIUM-DEPENDENT PHOSPHATE TRANSPORT PROTEIN 2B"/>
    <property type="match status" value="1"/>
</dbReference>
<feature type="transmembrane region" description="Helical" evidence="6">
    <location>
        <begin position="166"/>
        <end position="191"/>
    </location>
</feature>
<feature type="transmembrane region" description="Helical" evidence="6">
    <location>
        <begin position="272"/>
        <end position="294"/>
    </location>
</feature>
<dbReference type="AlphaFoldDB" id="A0A2I0QXI8"/>
<dbReference type="NCBIfam" id="NF037997">
    <property type="entry name" value="Na_Pi_symport"/>
    <property type="match status" value="1"/>
</dbReference>
<evidence type="ECO:0000256" key="4">
    <source>
        <dbReference type="ARBA" id="ARBA00022989"/>
    </source>
</evidence>
<evidence type="ECO:0000256" key="1">
    <source>
        <dbReference type="ARBA" id="ARBA00004651"/>
    </source>
</evidence>
<feature type="transmembrane region" description="Helical" evidence="6">
    <location>
        <begin position="203"/>
        <end position="222"/>
    </location>
</feature>
<protein>
    <recommendedName>
        <fullName evidence="9">Na/Pi cotransporter</fullName>
    </recommendedName>
</protein>
<gene>
    <name evidence="7" type="ORF">CEY16_04600</name>
</gene>
<dbReference type="InterPro" id="IPR003841">
    <property type="entry name" value="Na/Pi_transpt"/>
</dbReference>
<feature type="transmembrane region" description="Helical" evidence="6">
    <location>
        <begin position="6"/>
        <end position="22"/>
    </location>
</feature>
<dbReference type="PANTHER" id="PTHR10010">
    <property type="entry name" value="SOLUTE CARRIER FAMILY 34 SODIUM PHOSPHATE , MEMBER 2-RELATED"/>
    <property type="match status" value="1"/>
</dbReference>
<dbReference type="GO" id="GO:0044341">
    <property type="term" value="P:sodium-dependent phosphate transport"/>
    <property type="evidence" value="ECO:0007669"/>
    <property type="project" value="InterPro"/>
</dbReference>
<feature type="transmembrane region" description="Helical" evidence="6">
    <location>
        <begin position="124"/>
        <end position="145"/>
    </location>
</feature>
<keyword evidence="2" id="KW-1003">Cell membrane</keyword>
<evidence type="ECO:0000313" key="8">
    <source>
        <dbReference type="Proteomes" id="UP000243524"/>
    </source>
</evidence>
<evidence type="ECO:0008006" key="9">
    <source>
        <dbReference type="Google" id="ProtNLM"/>
    </source>
</evidence>
<dbReference type="Proteomes" id="UP000243524">
    <property type="component" value="Unassembled WGS sequence"/>
</dbReference>
<keyword evidence="8" id="KW-1185">Reference proteome</keyword>
<dbReference type="GO" id="GO:0005436">
    <property type="term" value="F:sodium:phosphate symporter activity"/>
    <property type="evidence" value="ECO:0007669"/>
    <property type="project" value="InterPro"/>
</dbReference>
<sequence length="303" mass="33476">MYTLFLSFAVYLSIFLLGIAYLRYGCSGITQPLVKEIEKHQTILNGLWLGFFLTLLLQSSSASIALFIIFFASTSLSIPFIISYLIGANVATTITSQLFVWNDQTLMFICLLAGLILIFNKRNIIHWVGAILLGLGVIYSSLLGFRSLSIFLDNPLVEQSLLSGQPLIQIITGILITSIVQSSTVLTGILMSINDGTGLSLVHIYYLLLGANIGTCISVWIVTLTQPSHTRIIAYAHILMNIIGAFIAYPAIVSGFIIQWSESITSSTDQQIVYISFLYNLFTGLIFLIFIKPISRTLGLLRR</sequence>
<evidence type="ECO:0000256" key="2">
    <source>
        <dbReference type="ARBA" id="ARBA00022475"/>
    </source>
</evidence>
<dbReference type="Pfam" id="PF02690">
    <property type="entry name" value="Na_Pi_cotrans"/>
    <property type="match status" value="2"/>
</dbReference>
<reference evidence="7 8" key="1">
    <citation type="submission" date="2017-06" db="EMBL/GenBank/DDBJ databases">
        <title>the draft geome sequence of Illustriluteabacillus marina B3227.</title>
        <authorList>
            <person name="He R.-H."/>
            <person name="Du Z.-J."/>
        </authorList>
    </citation>
    <scope>NUCLEOTIDE SEQUENCE [LARGE SCALE GENOMIC DNA]</scope>
    <source>
        <strain evidence="7 8">B3227</strain>
    </source>
</reference>
<comment type="caution">
    <text evidence="7">The sequence shown here is derived from an EMBL/GenBank/DDBJ whole genome shotgun (WGS) entry which is preliminary data.</text>
</comment>
<keyword evidence="4 6" id="KW-1133">Transmembrane helix</keyword>
<evidence type="ECO:0000256" key="3">
    <source>
        <dbReference type="ARBA" id="ARBA00022692"/>
    </source>
</evidence>
<dbReference type="GO" id="GO:0005886">
    <property type="term" value="C:plasma membrane"/>
    <property type="evidence" value="ECO:0007669"/>
    <property type="project" value="UniProtKB-SubCell"/>
</dbReference>
<keyword evidence="3 6" id="KW-0812">Transmembrane</keyword>
<feature type="transmembrane region" description="Helical" evidence="6">
    <location>
        <begin position="234"/>
        <end position="260"/>
    </location>
</feature>
<evidence type="ECO:0000256" key="6">
    <source>
        <dbReference type="SAM" id="Phobius"/>
    </source>
</evidence>
<name>A0A2I0QXI8_9BACI</name>
<dbReference type="EMBL" id="PJNH01000001">
    <property type="protein sequence ID" value="PKR79035.1"/>
    <property type="molecule type" value="Genomic_DNA"/>
</dbReference>
<keyword evidence="5 6" id="KW-0472">Membrane</keyword>
<evidence type="ECO:0000256" key="5">
    <source>
        <dbReference type="ARBA" id="ARBA00023136"/>
    </source>
</evidence>
<accession>A0A2I0QXI8</accession>
<comment type="subcellular location">
    <subcellularLocation>
        <location evidence="1">Cell membrane</location>
        <topology evidence="1">Multi-pass membrane protein</topology>
    </subcellularLocation>
</comment>
<dbReference type="RefSeq" id="WP_101330779.1">
    <property type="nucleotide sequence ID" value="NZ_PJNH01000001.1"/>
</dbReference>
<organism evidence="7 8">
    <name type="scientific">Halalkalibacillus sediminis</name>
    <dbReference type="NCBI Taxonomy" id="2018042"/>
    <lineage>
        <taxon>Bacteria</taxon>
        <taxon>Bacillati</taxon>
        <taxon>Bacillota</taxon>
        <taxon>Bacilli</taxon>
        <taxon>Bacillales</taxon>
        <taxon>Bacillaceae</taxon>
        <taxon>Halalkalibacillus</taxon>
    </lineage>
</organism>
<evidence type="ECO:0000313" key="7">
    <source>
        <dbReference type="EMBL" id="PKR79035.1"/>
    </source>
</evidence>
<dbReference type="OrthoDB" id="9763003at2"/>